<comment type="similarity">
    <text evidence="2">Belongs to the glycosyltransferase 2 family.</text>
</comment>
<evidence type="ECO:0000313" key="6">
    <source>
        <dbReference type="EMBL" id="QJC53873.1"/>
    </source>
</evidence>
<organism evidence="6 7">
    <name type="scientific">Paenibacillus albicereus</name>
    <dbReference type="NCBI Taxonomy" id="2726185"/>
    <lineage>
        <taxon>Bacteria</taxon>
        <taxon>Bacillati</taxon>
        <taxon>Bacillota</taxon>
        <taxon>Bacilli</taxon>
        <taxon>Bacillales</taxon>
        <taxon>Paenibacillaceae</taxon>
        <taxon>Paenibacillus</taxon>
    </lineage>
</organism>
<comment type="pathway">
    <text evidence="1">Cell wall biogenesis; cell wall polysaccharide biosynthesis.</text>
</comment>
<keyword evidence="4 6" id="KW-0808">Transferase</keyword>
<dbReference type="InterPro" id="IPR001173">
    <property type="entry name" value="Glyco_trans_2-like"/>
</dbReference>
<dbReference type="Gene3D" id="3.40.50.2000">
    <property type="entry name" value="Glycogen Phosphorylase B"/>
    <property type="match status" value="1"/>
</dbReference>
<dbReference type="SUPFAM" id="SSF53448">
    <property type="entry name" value="Nucleotide-diphospho-sugar transferases"/>
    <property type="match status" value="1"/>
</dbReference>
<dbReference type="Gene3D" id="3.90.550.10">
    <property type="entry name" value="Spore Coat Polysaccharide Biosynthesis Protein SpsA, Chain A"/>
    <property type="match status" value="1"/>
</dbReference>
<evidence type="ECO:0000256" key="1">
    <source>
        <dbReference type="ARBA" id="ARBA00004776"/>
    </source>
</evidence>
<dbReference type="GO" id="GO:0016757">
    <property type="term" value="F:glycosyltransferase activity"/>
    <property type="evidence" value="ECO:0007669"/>
    <property type="project" value="UniProtKB-KW"/>
</dbReference>
<gene>
    <name evidence="6" type="ORF">HGI30_21660</name>
</gene>
<evidence type="ECO:0000259" key="5">
    <source>
        <dbReference type="Pfam" id="PF00535"/>
    </source>
</evidence>
<evidence type="ECO:0000256" key="3">
    <source>
        <dbReference type="ARBA" id="ARBA00022676"/>
    </source>
</evidence>
<evidence type="ECO:0000313" key="7">
    <source>
        <dbReference type="Proteomes" id="UP000502136"/>
    </source>
</evidence>
<dbReference type="InterPro" id="IPR029044">
    <property type="entry name" value="Nucleotide-diphossugar_trans"/>
</dbReference>
<keyword evidence="3" id="KW-0328">Glycosyltransferase</keyword>
<reference evidence="6 7" key="1">
    <citation type="submission" date="2020-04" db="EMBL/GenBank/DDBJ databases">
        <title>Novel Paenibacillus strain UniB2 isolated from commercial digestive syrup.</title>
        <authorList>
            <person name="Thorat V."/>
            <person name="Kirdat K."/>
            <person name="Tiwarekar B."/>
            <person name="Yadav A."/>
        </authorList>
    </citation>
    <scope>NUCLEOTIDE SEQUENCE [LARGE SCALE GENOMIC DNA]</scope>
    <source>
        <strain evidence="6 7">UniB2</strain>
    </source>
</reference>
<dbReference type="Pfam" id="PF13692">
    <property type="entry name" value="Glyco_trans_1_4"/>
    <property type="match status" value="1"/>
</dbReference>
<dbReference type="EMBL" id="CP051428">
    <property type="protein sequence ID" value="QJC53873.1"/>
    <property type="molecule type" value="Genomic_DNA"/>
</dbReference>
<dbReference type="PANTHER" id="PTHR43179">
    <property type="entry name" value="RHAMNOSYLTRANSFERASE WBBL"/>
    <property type="match status" value="1"/>
</dbReference>
<dbReference type="RefSeq" id="WP_168909402.1">
    <property type="nucleotide sequence ID" value="NZ_CP051428.1"/>
</dbReference>
<dbReference type="KEGG" id="palr:HGI30_21660"/>
<dbReference type="Gene3D" id="3.40.50.11010">
    <property type="match status" value="1"/>
</dbReference>
<accession>A0A6H2H2E7</accession>
<dbReference type="Pfam" id="PF00535">
    <property type="entry name" value="Glycos_transf_2"/>
    <property type="match status" value="1"/>
</dbReference>
<dbReference type="SUPFAM" id="SSF53756">
    <property type="entry name" value="UDP-Glycosyltransferase/glycogen phosphorylase"/>
    <property type="match status" value="1"/>
</dbReference>
<keyword evidence="7" id="KW-1185">Reference proteome</keyword>
<dbReference type="AlphaFoldDB" id="A0A6H2H2E7"/>
<protein>
    <submittedName>
        <fullName evidence="6">Glycosyltransferase</fullName>
    </submittedName>
</protein>
<dbReference type="Proteomes" id="UP000502136">
    <property type="component" value="Chromosome"/>
</dbReference>
<name>A0A6H2H2E7_9BACL</name>
<sequence length="893" mass="102374">MEHKSAMVKHQLEGFDQDSILRIHELNKAQLMDLNSQLMRAEHTKAWKIMCAVRRFNEQYRKGNSSERKQFWRWLRAALSNKDGVREDAKRFSPIKSDFKIHDFQLTQGKAPLSSPVDQAYQHYVSATKFDVFRFPVIEWDFRWQRPQQISSQFADHGHRVFYFSIETTGLGKQDAVAIDFENRVQIRELQKNVWWIKLCSLQDLNAYRDQIEGKDREYLEQSLRFISSKFNIQDSISILDLPFWYPLASVIPNNVLVYDCMDDHAGFSTNSQLMLTQEDDLIAKADLVIATSQLLYDKVIEYNPNTLLIRNAGEYDHFSRVPEGPTPDDIKAIKGRIIGYYGAISEWFDIELIERLATNHPEWSFVLIGDTFGCDISKVEKLKNVYLLGEKPYSSLPNYLDRFDVCLIPFLVNNLTLSTNPVKVYEYLASGKPVVSVALPELVAMKEVVYLANAYSEFEHYIQEALDESDVALQEKRKKFAKQNSWSSRYESLSDKLNRNYYPKVSIVIVTYNNWNYTKQCLDSVFKNSKYSNLEIIIVDNMSSDSTRIELSRMIHPQVKVILSPQNLGFAGGNAAGCQAASGEYIILLNNDTMVPEGWLQRLLRPLKENAQLGMSGPMSNSVGNDQMLDFFIGNEFDGPDTNWLHDFYAQYNGRARSTELLGFYCVAISRKAYEAVGDLDTGYGIGMFEDDDYCERVQRAGYGLVIVEDCFVYHHGSVSFKKLDDKIYQNTFQKNKQYFELKWKKSWSMPKPPASIFYQALDSVTVNERVKAVAQNTYYIEAGLNWISGRQGIESSLTEFAKGEDALVIVNAHQYNGSPVTGIRKLGPSLYLSNRPDLFDGVEFEAAFYAERADKNKHIQSKQVVYLTQSELTATVDLRGLLQAADRVATS</sequence>
<evidence type="ECO:0000256" key="4">
    <source>
        <dbReference type="ARBA" id="ARBA00022679"/>
    </source>
</evidence>
<evidence type="ECO:0000256" key="2">
    <source>
        <dbReference type="ARBA" id="ARBA00006739"/>
    </source>
</evidence>
<feature type="domain" description="Glycosyltransferase 2-like" evidence="5">
    <location>
        <begin position="507"/>
        <end position="676"/>
    </location>
</feature>
<dbReference type="CDD" id="cd04186">
    <property type="entry name" value="GT_2_like_c"/>
    <property type="match status" value="1"/>
</dbReference>
<proteinExistence type="inferred from homology"/>
<dbReference type="PANTHER" id="PTHR43179:SF12">
    <property type="entry name" value="GALACTOFURANOSYLTRANSFERASE GLFT2"/>
    <property type="match status" value="1"/>
</dbReference>